<proteinExistence type="inferred from homology"/>
<dbReference type="PANTHER" id="PTHR22550:SF5">
    <property type="entry name" value="LEUCINE ZIPPER PROTEIN 4"/>
    <property type="match status" value="1"/>
</dbReference>
<dbReference type="GO" id="GO:0005886">
    <property type="term" value="C:plasma membrane"/>
    <property type="evidence" value="ECO:0007669"/>
    <property type="project" value="UniProtKB-SubCell"/>
</dbReference>
<feature type="transmembrane region" description="Helical" evidence="7">
    <location>
        <begin position="367"/>
        <end position="389"/>
    </location>
</feature>
<dbReference type="PIRSF" id="PIRSF005690">
    <property type="entry name" value="GerBA"/>
    <property type="match status" value="1"/>
</dbReference>
<protein>
    <submittedName>
        <fullName evidence="8">Spore gernimation protein GerA</fullName>
    </submittedName>
</protein>
<evidence type="ECO:0000256" key="1">
    <source>
        <dbReference type="ARBA" id="ARBA00004141"/>
    </source>
</evidence>
<keyword evidence="4 7" id="KW-1133">Transmembrane helix</keyword>
<dbReference type="Proteomes" id="UP000027778">
    <property type="component" value="Unassembled WGS sequence"/>
</dbReference>
<evidence type="ECO:0000256" key="7">
    <source>
        <dbReference type="SAM" id="Phobius"/>
    </source>
</evidence>
<accession>A0A073KAC4</accession>
<evidence type="ECO:0000256" key="5">
    <source>
        <dbReference type="ARBA" id="ARBA00023136"/>
    </source>
</evidence>
<dbReference type="GO" id="GO:0009847">
    <property type="term" value="P:spore germination"/>
    <property type="evidence" value="ECO:0007669"/>
    <property type="project" value="UniProtKB-UniRule"/>
</dbReference>
<dbReference type="Pfam" id="PF03323">
    <property type="entry name" value="GerA"/>
    <property type="match status" value="1"/>
</dbReference>
<organism evidence="8 9">
    <name type="scientific">Bacillus gaemokensis</name>
    <dbReference type="NCBI Taxonomy" id="574375"/>
    <lineage>
        <taxon>Bacteria</taxon>
        <taxon>Bacillati</taxon>
        <taxon>Bacillota</taxon>
        <taxon>Bacilli</taxon>
        <taxon>Bacillales</taxon>
        <taxon>Bacillaceae</taxon>
        <taxon>Bacillus</taxon>
        <taxon>Bacillus cereus group</taxon>
    </lineage>
</organism>
<gene>
    <name evidence="8" type="ORF">BAGA_09150</name>
</gene>
<feature type="transmembrane region" description="Helical" evidence="7">
    <location>
        <begin position="401"/>
        <end position="426"/>
    </location>
</feature>
<feature type="transmembrane region" description="Helical" evidence="7">
    <location>
        <begin position="342"/>
        <end position="361"/>
    </location>
</feature>
<dbReference type="EMBL" id="JOTM01000016">
    <property type="protein sequence ID" value="KEK23441.1"/>
    <property type="molecule type" value="Genomic_DNA"/>
</dbReference>
<evidence type="ECO:0000313" key="9">
    <source>
        <dbReference type="Proteomes" id="UP000027778"/>
    </source>
</evidence>
<comment type="similarity">
    <text evidence="2 6">Belongs to the GerABKA family.</text>
</comment>
<comment type="subcellular location">
    <subcellularLocation>
        <location evidence="6">Cell membrane</location>
    </subcellularLocation>
    <subcellularLocation>
        <location evidence="1">Membrane</location>
        <topology evidence="1">Multi-pass membrane protein</topology>
    </subcellularLocation>
</comment>
<keyword evidence="9" id="KW-1185">Reference proteome</keyword>
<dbReference type="InterPro" id="IPR004995">
    <property type="entry name" value="Spore_Ger"/>
</dbReference>
<dbReference type="InterPro" id="IPR050768">
    <property type="entry name" value="UPF0353/GerABKA_families"/>
</dbReference>
<feature type="transmembrane region" description="Helical" evidence="7">
    <location>
        <begin position="306"/>
        <end position="330"/>
    </location>
</feature>
<evidence type="ECO:0000256" key="4">
    <source>
        <dbReference type="ARBA" id="ARBA00022989"/>
    </source>
</evidence>
<dbReference type="eggNOG" id="COG0619">
    <property type="taxonomic scope" value="Bacteria"/>
</dbReference>
<feature type="transmembrane region" description="Helical" evidence="7">
    <location>
        <begin position="275"/>
        <end position="294"/>
    </location>
</feature>
<keyword evidence="3 7" id="KW-0812">Transmembrane</keyword>
<keyword evidence="5 6" id="KW-0472">Membrane</keyword>
<comment type="caution">
    <text evidence="8">The sequence shown here is derived from an EMBL/GenBank/DDBJ whole genome shotgun (WGS) entry which is preliminary data.</text>
</comment>
<evidence type="ECO:0000256" key="6">
    <source>
        <dbReference type="PIRNR" id="PIRNR005690"/>
    </source>
</evidence>
<dbReference type="STRING" id="574375.AZF08_17415"/>
<dbReference type="PANTHER" id="PTHR22550">
    <property type="entry name" value="SPORE GERMINATION PROTEIN"/>
    <property type="match status" value="1"/>
</dbReference>
<dbReference type="AlphaFoldDB" id="A0A073KAC4"/>
<evidence type="ECO:0000313" key="8">
    <source>
        <dbReference type="EMBL" id="KEK23441.1"/>
    </source>
</evidence>
<reference evidence="8 9" key="1">
    <citation type="submission" date="2014-06" db="EMBL/GenBank/DDBJ databases">
        <title>Draft genome sequence of Bacillus gaemokensis JCM 15801 (MCCC 1A00707).</title>
        <authorList>
            <person name="Lai Q."/>
            <person name="Liu Y."/>
            <person name="Shao Z."/>
        </authorList>
    </citation>
    <scope>NUCLEOTIDE SEQUENCE [LARGE SCALE GENOMIC DNA]</scope>
    <source>
        <strain evidence="8 9">JCM 15801</strain>
    </source>
</reference>
<evidence type="ECO:0000256" key="3">
    <source>
        <dbReference type="ARBA" id="ARBA00022692"/>
    </source>
</evidence>
<name>A0A073KAC4_9BACI</name>
<sequence length="487" mass="54347">MTTTSESIQSVIKSFKESGDFIQFHYPQTPQSFVISYFTTLVDSEILHRDILPFLNKSTYSSLKELSDALPIEEIIITRNLEQIKSKLLTGCIIIQFNQEDETCALIRAGANQARSITIPEEEFSVTGPKESFVETLETNLYLVRKRLPTPQLQIKELSVGTLSKTKIAVLYIEGVANEENVHTVLQRISDIQYHQILDSSYIEGMISDNNNSVFPQLLNTERPDHAAGVLGEGKIVVLVDGSPHALVGPSTLVEFFSAFEDYFINWQVASFFRIIRFFGVLFSILATPIYVAVLSHHYLIVPTDLISTLVISRSTIPLLPISEAIILELTIDILREAGARLPVKVGQTIGIVGGIVIGTASVEAGITSNALLIIIALSALASFTTPVYKMGIAIRLIRYPFLFFAGLWGLLGIVMVSIFFMVHLLRLTSLGRPYLEPIYPFRFHELKDALIRLPLSDHTNRSVELKSSDSVRFSHKNAKPKEDFDE</sequence>
<evidence type="ECO:0000256" key="2">
    <source>
        <dbReference type="ARBA" id="ARBA00005278"/>
    </source>
</evidence>